<dbReference type="AlphaFoldDB" id="A0A6A1W5X8"/>
<dbReference type="Proteomes" id="UP000516437">
    <property type="component" value="Chromosome 3"/>
</dbReference>
<comment type="caution">
    <text evidence="2">The sequence shown here is derived from an EMBL/GenBank/DDBJ whole genome shotgun (WGS) entry which is preliminary data.</text>
</comment>
<name>A0A6A1W5X8_9ROSI</name>
<evidence type="ECO:0000313" key="3">
    <source>
        <dbReference type="Proteomes" id="UP000516437"/>
    </source>
</evidence>
<sequence length="102" mass="11644">MGSLKEEKDESQREYKERVKKFIIYSWALMVCMIGGLTLGYWEFEYHPTNRQLWMVPFGLILLVTPLFVWFSIVVSDVCSSAVLVNAPKASKAVPPPDDDSV</sequence>
<dbReference type="EMBL" id="RXIC02000021">
    <property type="protein sequence ID" value="KAB1219726.1"/>
    <property type="molecule type" value="Genomic_DNA"/>
</dbReference>
<dbReference type="OrthoDB" id="1423823at2759"/>
<organism evidence="2 3">
    <name type="scientific">Morella rubra</name>
    <name type="common">Chinese bayberry</name>
    <dbReference type="NCBI Taxonomy" id="262757"/>
    <lineage>
        <taxon>Eukaryota</taxon>
        <taxon>Viridiplantae</taxon>
        <taxon>Streptophyta</taxon>
        <taxon>Embryophyta</taxon>
        <taxon>Tracheophyta</taxon>
        <taxon>Spermatophyta</taxon>
        <taxon>Magnoliopsida</taxon>
        <taxon>eudicotyledons</taxon>
        <taxon>Gunneridae</taxon>
        <taxon>Pentapetalae</taxon>
        <taxon>rosids</taxon>
        <taxon>fabids</taxon>
        <taxon>Fagales</taxon>
        <taxon>Myricaceae</taxon>
        <taxon>Morella</taxon>
    </lineage>
</organism>
<keyword evidence="1" id="KW-0812">Transmembrane</keyword>
<reference evidence="2 3" key="1">
    <citation type="journal article" date="2019" name="Plant Biotechnol. J.">
        <title>The red bayberry genome and genetic basis of sex determination.</title>
        <authorList>
            <person name="Jia H.M."/>
            <person name="Jia H.J."/>
            <person name="Cai Q.L."/>
            <person name="Wang Y."/>
            <person name="Zhao H.B."/>
            <person name="Yang W.F."/>
            <person name="Wang G.Y."/>
            <person name="Li Y.H."/>
            <person name="Zhan D.L."/>
            <person name="Shen Y.T."/>
            <person name="Niu Q.F."/>
            <person name="Chang L."/>
            <person name="Qiu J."/>
            <person name="Zhao L."/>
            <person name="Xie H.B."/>
            <person name="Fu W.Y."/>
            <person name="Jin J."/>
            <person name="Li X.W."/>
            <person name="Jiao Y."/>
            <person name="Zhou C.C."/>
            <person name="Tu T."/>
            <person name="Chai C.Y."/>
            <person name="Gao J.L."/>
            <person name="Fan L.J."/>
            <person name="van de Weg E."/>
            <person name="Wang J.Y."/>
            <person name="Gao Z.S."/>
        </authorList>
    </citation>
    <scope>NUCLEOTIDE SEQUENCE [LARGE SCALE GENOMIC DNA]</scope>
    <source>
        <tissue evidence="2">Leaves</tissue>
    </source>
</reference>
<evidence type="ECO:0000313" key="2">
    <source>
        <dbReference type="EMBL" id="KAB1219726.1"/>
    </source>
</evidence>
<dbReference type="PANTHER" id="PTHR35165">
    <property type="entry name" value="OS08G0113900 PROTEIN"/>
    <property type="match status" value="1"/>
</dbReference>
<accession>A0A6A1W5X8</accession>
<dbReference type="PANTHER" id="PTHR35165:SF1">
    <property type="entry name" value="OS04G0577375 PROTEIN"/>
    <property type="match status" value="1"/>
</dbReference>
<feature type="transmembrane region" description="Helical" evidence="1">
    <location>
        <begin position="22"/>
        <end position="42"/>
    </location>
</feature>
<gene>
    <name evidence="2" type="ORF">CJ030_MR3G019179</name>
</gene>
<keyword evidence="1" id="KW-0472">Membrane</keyword>
<dbReference type="InterPro" id="IPR032238">
    <property type="entry name" value="ATP-synth_Z"/>
</dbReference>
<keyword evidence="1" id="KW-1133">Transmembrane helix</keyword>
<dbReference type="Pfam" id="PF16594">
    <property type="entry name" value="ATP-synt_Z"/>
    <property type="match status" value="1"/>
</dbReference>
<protein>
    <submittedName>
        <fullName evidence="2">Uncharacterized protein</fullName>
    </submittedName>
</protein>
<proteinExistence type="predicted"/>
<keyword evidence="3" id="KW-1185">Reference proteome</keyword>
<feature type="transmembrane region" description="Helical" evidence="1">
    <location>
        <begin position="54"/>
        <end position="75"/>
    </location>
</feature>
<evidence type="ECO:0000256" key="1">
    <source>
        <dbReference type="SAM" id="Phobius"/>
    </source>
</evidence>